<dbReference type="Proteomes" id="UP000481360">
    <property type="component" value="Unassembled WGS sequence"/>
</dbReference>
<evidence type="ECO:0000313" key="1">
    <source>
        <dbReference type="EMBL" id="NGY65086.1"/>
    </source>
</evidence>
<protein>
    <submittedName>
        <fullName evidence="1">Uncharacterized protein</fullName>
    </submittedName>
</protein>
<dbReference type="EMBL" id="JAAMPJ010000014">
    <property type="protein sequence ID" value="NGY65086.1"/>
    <property type="molecule type" value="Genomic_DNA"/>
</dbReference>
<name>A0A7C9RYB3_9PSEU</name>
<keyword evidence="2" id="KW-1185">Reference proteome</keyword>
<dbReference type="RefSeq" id="WP_166053876.1">
    <property type="nucleotide sequence ID" value="NZ_JAAMPJ010000014.1"/>
</dbReference>
<organism evidence="1 2">
    <name type="scientific">Lentzea alba</name>
    <dbReference type="NCBI Taxonomy" id="2714351"/>
    <lineage>
        <taxon>Bacteria</taxon>
        <taxon>Bacillati</taxon>
        <taxon>Actinomycetota</taxon>
        <taxon>Actinomycetes</taxon>
        <taxon>Pseudonocardiales</taxon>
        <taxon>Pseudonocardiaceae</taxon>
        <taxon>Lentzea</taxon>
    </lineage>
</organism>
<reference evidence="1 2" key="1">
    <citation type="submission" date="2020-03" db="EMBL/GenBank/DDBJ databases">
        <title>Isolation and identification of active actinomycetes.</title>
        <authorList>
            <person name="Sun X."/>
        </authorList>
    </citation>
    <scope>NUCLEOTIDE SEQUENCE [LARGE SCALE GENOMIC DNA]</scope>
    <source>
        <strain evidence="1 2">NEAU-D13</strain>
    </source>
</reference>
<sequence length="131" mass="14407">MSHHVPLPTEAQVRAAIDTARAETGRTPSALALATRLGLANTTFRRNFPEVCAELASTPRADADTGAADAYTRLQEDNARLRCRNRELTEHLELAIATIQRLAIDNSRLHAALAEAQQVTRMPRAVPTRRD</sequence>
<proteinExistence type="predicted"/>
<dbReference type="AlphaFoldDB" id="A0A7C9RYB3"/>
<gene>
    <name evidence="1" type="ORF">G7043_39855</name>
</gene>
<comment type="caution">
    <text evidence="1">The sequence shown here is derived from an EMBL/GenBank/DDBJ whole genome shotgun (WGS) entry which is preliminary data.</text>
</comment>
<evidence type="ECO:0000313" key="2">
    <source>
        <dbReference type="Proteomes" id="UP000481360"/>
    </source>
</evidence>
<accession>A0A7C9RYB3</accession>